<evidence type="ECO:0000313" key="3">
    <source>
        <dbReference type="Proteomes" id="UP001595752"/>
    </source>
</evidence>
<dbReference type="InterPro" id="IPR001959">
    <property type="entry name" value="Transposase"/>
</dbReference>
<reference evidence="3" key="1">
    <citation type="journal article" date="2019" name="Int. J. Syst. Evol. Microbiol.">
        <title>The Global Catalogue of Microorganisms (GCM) 10K type strain sequencing project: providing services to taxonomists for standard genome sequencing and annotation.</title>
        <authorList>
            <consortium name="The Broad Institute Genomics Platform"/>
            <consortium name="The Broad Institute Genome Sequencing Center for Infectious Disease"/>
            <person name="Wu L."/>
            <person name="Ma J."/>
        </authorList>
    </citation>
    <scope>NUCLEOTIDE SEQUENCE [LARGE SCALE GENOMIC DNA]</scope>
    <source>
        <strain evidence="3">CCUG 61889</strain>
    </source>
</reference>
<evidence type="ECO:0000259" key="1">
    <source>
        <dbReference type="Pfam" id="PF01385"/>
    </source>
</evidence>
<dbReference type="Proteomes" id="UP001595752">
    <property type="component" value="Unassembled WGS sequence"/>
</dbReference>
<feature type="domain" description="Probable transposase IS891/IS1136/IS1341" evidence="1">
    <location>
        <begin position="3"/>
        <end position="115"/>
    </location>
</feature>
<dbReference type="Pfam" id="PF01385">
    <property type="entry name" value="OrfB_IS605"/>
    <property type="match status" value="1"/>
</dbReference>
<comment type="caution">
    <text evidence="2">The sequence shown here is derived from an EMBL/GenBank/DDBJ whole genome shotgun (WGS) entry which is preliminary data.</text>
</comment>
<organism evidence="2 3">
    <name type="scientific">Bacillus songklensis</name>
    <dbReference type="NCBI Taxonomy" id="1069116"/>
    <lineage>
        <taxon>Bacteria</taxon>
        <taxon>Bacillati</taxon>
        <taxon>Bacillota</taxon>
        <taxon>Bacilli</taxon>
        <taxon>Bacillales</taxon>
        <taxon>Bacillaceae</taxon>
        <taxon>Bacillus</taxon>
    </lineage>
</organism>
<name>A0ABV8B6J7_9BACI</name>
<evidence type="ECO:0000313" key="2">
    <source>
        <dbReference type="EMBL" id="MFC3885500.1"/>
    </source>
</evidence>
<keyword evidence="3" id="KW-1185">Reference proteome</keyword>
<protein>
    <submittedName>
        <fullName evidence="2">Transposase</fullName>
    </submittedName>
</protein>
<gene>
    <name evidence="2" type="ORF">ACFOU2_19300</name>
</gene>
<proteinExistence type="predicted"/>
<sequence>MSYEDGVQPVPVQDGHTAAIDPGEIHTIAAVCTNGQALVISGRKMRSIHRLRNKKVKELQILMSRCKKGSRKWRQYNRSKKYILARSERQLGDVLHKTTRAFVDWCVEQGVGHVAYIYFYKHYNINVVNSCYRILLIFFLNEVS</sequence>
<dbReference type="RefSeq" id="WP_377917918.1">
    <property type="nucleotide sequence ID" value="NZ_JBHRZT010000072.1"/>
</dbReference>
<accession>A0ABV8B6J7</accession>
<dbReference type="EMBL" id="JBHRZT010000072">
    <property type="protein sequence ID" value="MFC3885500.1"/>
    <property type="molecule type" value="Genomic_DNA"/>
</dbReference>